<dbReference type="InterPro" id="IPR036770">
    <property type="entry name" value="Ankyrin_rpt-contain_sf"/>
</dbReference>
<evidence type="ECO:0000313" key="2">
    <source>
        <dbReference type="EMBL" id="CAD8480817.1"/>
    </source>
</evidence>
<dbReference type="InterPro" id="IPR002110">
    <property type="entry name" value="Ankyrin_rpt"/>
</dbReference>
<keyword evidence="1" id="KW-0040">ANK repeat</keyword>
<name>A0A7S0ED82_9EUKA</name>
<dbReference type="SUPFAM" id="SSF48403">
    <property type="entry name" value="Ankyrin repeat"/>
    <property type="match status" value="1"/>
</dbReference>
<reference evidence="2" key="1">
    <citation type="submission" date="2021-01" db="EMBL/GenBank/DDBJ databases">
        <authorList>
            <person name="Corre E."/>
            <person name="Pelletier E."/>
            <person name="Niang G."/>
            <person name="Scheremetjew M."/>
            <person name="Finn R."/>
            <person name="Kale V."/>
            <person name="Holt S."/>
            <person name="Cochrane G."/>
            <person name="Meng A."/>
            <person name="Brown T."/>
            <person name="Cohen L."/>
        </authorList>
    </citation>
    <scope>NUCLEOTIDE SEQUENCE</scope>
    <source>
        <strain evidence="2">CCMP1374</strain>
    </source>
</reference>
<protein>
    <recommendedName>
        <fullName evidence="3">Ankyrin repeat domain-containing protein</fullName>
    </recommendedName>
</protein>
<feature type="repeat" description="ANK" evidence="1">
    <location>
        <begin position="66"/>
        <end position="98"/>
    </location>
</feature>
<dbReference type="PROSITE" id="PS50088">
    <property type="entry name" value="ANK_REPEAT"/>
    <property type="match status" value="1"/>
</dbReference>
<evidence type="ECO:0008006" key="3">
    <source>
        <dbReference type="Google" id="ProtNLM"/>
    </source>
</evidence>
<gene>
    <name evidence="2" type="ORF">PANT1444_LOCUS6794</name>
</gene>
<proteinExistence type="predicted"/>
<accession>A0A7S0ED82</accession>
<dbReference type="Pfam" id="PF12796">
    <property type="entry name" value="Ank_2"/>
    <property type="match status" value="1"/>
</dbReference>
<dbReference type="Gene3D" id="1.25.40.20">
    <property type="entry name" value="Ankyrin repeat-containing domain"/>
    <property type="match status" value="1"/>
</dbReference>
<dbReference type="EMBL" id="HBEP01012065">
    <property type="protein sequence ID" value="CAD8480817.1"/>
    <property type="molecule type" value="Transcribed_RNA"/>
</dbReference>
<organism evidence="2">
    <name type="scientific">Phaeocystis antarctica</name>
    <dbReference type="NCBI Taxonomy" id="33657"/>
    <lineage>
        <taxon>Eukaryota</taxon>
        <taxon>Haptista</taxon>
        <taxon>Haptophyta</taxon>
        <taxon>Prymnesiophyceae</taxon>
        <taxon>Phaeocystales</taxon>
        <taxon>Phaeocystaceae</taxon>
        <taxon>Phaeocystis</taxon>
    </lineage>
</organism>
<evidence type="ECO:0000256" key="1">
    <source>
        <dbReference type="PROSITE-ProRule" id="PRU00023"/>
    </source>
</evidence>
<sequence length="135" mass="14421">MAARHSPTDVMTPELAIPSMEAMMSDEMRIFGLAAYGGARELEELLASKTDPAERKALCNLVDPETGTTPLIVGIRRDNSSVALALIEGGADVHQANKAGWTPSTVATQFASPKVVQMLASWAPADEEGKRTKVR</sequence>
<dbReference type="AlphaFoldDB" id="A0A7S0ED82"/>